<dbReference type="EMBL" id="JZWT02000030">
    <property type="protein sequence ID" value="MFB6491368.1"/>
    <property type="molecule type" value="Genomic_DNA"/>
</dbReference>
<dbReference type="Proteomes" id="UP000033636">
    <property type="component" value="Unassembled WGS sequence"/>
</dbReference>
<accession>A0ACC6V3H3</accession>
<sequence>MLREGDVVVFAGDSITEYGRAPVSGRSGEVPLGTGYVYYVDKLIKALAPGLKVRIINAGISGNTVFDLLVRWDDDVLAYRPSLVSLLIGVNDAHRFLSGQTEYSPQEFERAYRSLVEKTLASEAKMLLLTPFYVTRAAEGPRRKALEVVGQYAAAVAKIAKDYGLEYIDLYTKFKELAERGEPVEYSYDAIHPTITGSIVIAVEVVKRLLGGI</sequence>
<reference evidence="1" key="1">
    <citation type="submission" date="2024-07" db="EMBL/GenBank/DDBJ databases">
        <title>Metagenome and Metagenome-Assembled Genomes of Archaea from a hot spring from the geothermal field of Los Azufres, Mexico.</title>
        <authorList>
            <person name="Marin-Paredes R."/>
            <person name="Martinez-Romero E."/>
            <person name="Servin-Garciduenas L.E."/>
        </authorList>
    </citation>
    <scope>NUCLEOTIDE SEQUENCE</scope>
</reference>
<protein>
    <submittedName>
        <fullName evidence="1">SGNH/GDSL hydrolase family protein</fullName>
        <ecNumber evidence="1">3.1.-.-</ecNumber>
    </submittedName>
</protein>
<dbReference type="EC" id="3.1.-.-" evidence="1"/>
<name>A0ACC6V3H3_9CREN</name>
<organism evidence="1 2">
    <name type="scientific">Thermoproteus sp. AZ2</name>
    <dbReference type="NCBI Taxonomy" id="1609232"/>
    <lineage>
        <taxon>Archaea</taxon>
        <taxon>Thermoproteota</taxon>
        <taxon>Thermoprotei</taxon>
        <taxon>Thermoproteales</taxon>
        <taxon>Thermoproteaceae</taxon>
        <taxon>Thermoproteus</taxon>
    </lineage>
</organism>
<evidence type="ECO:0000313" key="1">
    <source>
        <dbReference type="EMBL" id="MFB6491368.1"/>
    </source>
</evidence>
<gene>
    <name evidence="1" type="ORF">TU35_009085</name>
</gene>
<proteinExistence type="predicted"/>
<evidence type="ECO:0000313" key="2">
    <source>
        <dbReference type="Proteomes" id="UP000033636"/>
    </source>
</evidence>
<keyword evidence="1" id="KW-0378">Hydrolase</keyword>
<comment type="caution">
    <text evidence="1">The sequence shown here is derived from an EMBL/GenBank/DDBJ whole genome shotgun (WGS) entry which is preliminary data.</text>
</comment>